<reference evidence="2 3" key="1">
    <citation type="submission" date="2018-06" db="EMBL/GenBank/DDBJ databases">
        <title>Genomic Encyclopedia of Type Strains, Phase III (KMG-III): the genomes of soil and plant-associated and newly described type strains.</title>
        <authorList>
            <person name="Whitman W."/>
        </authorList>
    </citation>
    <scope>NUCLEOTIDE SEQUENCE [LARGE SCALE GENOMIC DNA]</scope>
    <source>
        <strain evidence="2 3">CECT 7945</strain>
    </source>
</reference>
<evidence type="ECO:0000256" key="1">
    <source>
        <dbReference type="SAM" id="SignalP"/>
    </source>
</evidence>
<gene>
    <name evidence="2" type="ORF">DFQ11_101964</name>
</gene>
<organism evidence="2 3">
    <name type="scientific">Winogradskyella epiphytica</name>
    <dbReference type="NCBI Taxonomy" id="262005"/>
    <lineage>
        <taxon>Bacteria</taxon>
        <taxon>Pseudomonadati</taxon>
        <taxon>Bacteroidota</taxon>
        <taxon>Flavobacteriia</taxon>
        <taxon>Flavobacteriales</taxon>
        <taxon>Flavobacteriaceae</taxon>
        <taxon>Winogradskyella</taxon>
    </lineage>
</organism>
<feature type="chain" id="PRO_5015836496" description="Protease stability complex PrcB-like protein" evidence="1">
    <location>
        <begin position="24"/>
        <end position="151"/>
    </location>
</feature>
<evidence type="ECO:0000313" key="2">
    <source>
        <dbReference type="EMBL" id="PYE83527.1"/>
    </source>
</evidence>
<keyword evidence="3" id="KW-1185">Reference proteome</keyword>
<dbReference type="PROSITE" id="PS51257">
    <property type="entry name" value="PROKAR_LIPOPROTEIN"/>
    <property type="match status" value="1"/>
</dbReference>
<evidence type="ECO:0008006" key="4">
    <source>
        <dbReference type="Google" id="ProtNLM"/>
    </source>
</evidence>
<feature type="signal peptide" evidence="1">
    <location>
        <begin position="1"/>
        <end position="23"/>
    </location>
</feature>
<name>A0A2V4XXK9_9FLAO</name>
<comment type="caution">
    <text evidence="2">The sequence shown here is derived from an EMBL/GenBank/DDBJ whole genome shotgun (WGS) entry which is preliminary data.</text>
</comment>
<keyword evidence="1" id="KW-0732">Signal</keyword>
<dbReference type="AlphaFoldDB" id="A0A2V4XXK9"/>
<accession>A0A2V4XXK9</accession>
<sequence length="151" mass="16594">MKLQALIILSLLFVFSCKTSKNAAKMANTDSVLIAKGNLYGSGSEGIEKQNTIIDNQSDWENLMAQMNSVNKVSDTFTETKIDFENYIAVAVFDDVKGSGGHSLELEVTTTSEKRIVNIIRTSPEGHATMVMTQPFCIVILPKTDAPIEFQ</sequence>
<dbReference type="OrthoDB" id="1447404at2"/>
<dbReference type="RefSeq" id="WP_110474675.1">
    <property type="nucleotide sequence ID" value="NZ_BMWQ01000001.1"/>
</dbReference>
<protein>
    <recommendedName>
        <fullName evidence="4">Protease stability complex PrcB-like protein</fullName>
    </recommendedName>
</protein>
<dbReference type="Proteomes" id="UP000248054">
    <property type="component" value="Unassembled WGS sequence"/>
</dbReference>
<dbReference type="EMBL" id="QJTD01000001">
    <property type="protein sequence ID" value="PYE83527.1"/>
    <property type="molecule type" value="Genomic_DNA"/>
</dbReference>
<proteinExistence type="predicted"/>
<evidence type="ECO:0000313" key="3">
    <source>
        <dbReference type="Proteomes" id="UP000248054"/>
    </source>
</evidence>